<organism evidence="2 3">
    <name type="scientific">Paenibacillus macquariensis</name>
    <dbReference type="NCBI Taxonomy" id="948756"/>
    <lineage>
        <taxon>Bacteria</taxon>
        <taxon>Bacillati</taxon>
        <taxon>Bacillota</taxon>
        <taxon>Bacilli</taxon>
        <taxon>Bacillales</taxon>
        <taxon>Paenibacillaceae</taxon>
        <taxon>Paenibacillus</taxon>
    </lineage>
</organism>
<comment type="caution">
    <text evidence="2">The sequence shown here is derived from an EMBL/GenBank/DDBJ whole genome shotgun (WGS) entry which is preliminary data.</text>
</comment>
<dbReference type="Proteomes" id="UP000186666">
    <property type="component" value="Unassembled WGS sequence"/>
</dbReference>
<sequence>MSDILRKLVENIPIPKLVKIRQSFDDTILEDPIGELIKRLRSAESKSGIVAGQKVAVAVGSRGISRIDELTKTVIDELKRIGAEPFIVPCMGSHGGATAEGQTEVLALLGIDEKRMNCPVRSSMEVVELDRLPNGLPVYCDKIAATEADAIIVINRIKPHTAFRGEIESGMFKMISIGLGKQKGAEACHQLGFKYMAENVPAMARVMIAKLPIVYGVAIVENAYDQICRIEVLGTDIMEAREKELLVEAKSRLPQILFSELDVLVIDYIGKNISGDGADPNITGRYPTPYAHGGPEVNKMVVLDLTPESEGNANGVGTADFTTSRLVSKTDWPSTYANGLTSTVCAPTKQATTLADDRDAIKAAIKTCNILDYTQCKLIRIRDTLHLGTIEISEALLEEARRNPRIEILEGPYEWEFDEEGYLPK</sequence>
<dbReference type="EMBL" id="FTNK01000002">
    <property type="protein sequence ID" value="SIQ48490.1"/>
    <property type="molecule type" value="Genomic_DNA"/>
</dbReference>
<proteinExistence type="predicted"/>
<evidence type="ECO:0000313" key="2">
    <source>
        <dbReference type="EMBL" id="SIQ48490.1"/>
    </source>
</evidence>
<gene>
    <name evidence="2" type="ORF">SAMN05421578_102203</name>
</gene>
<keyword evidence="3" id="KW-1185">Reference proteome</keyword>
<dbReference type="Pfam" id="PF09861">
    <property type="entry name" value="Lar_N"/>
    <property type="match status" value="1"/>
</dbReference>
<evidence type="ECO:0000259" key="1">
    <source>
        <dbReference type="Pfam" id="PF09861"/>
    </source>
</evidence>
<evidence type="ECO:0000313" key="3">
    <source>
        <dbReference type="Proteomes" id="UP000186666"/>
    </source>
</evidence>
<accession>A0ABY1JN65</accession>
<feature type="domain" description="LarA-like N-terminal" evidence="1">
    <location>
        <begin position="42"/>
        <end position="191"/>
    </location>
</feature>
<reference evidence="2 3" key="1">
    <citation type="submission" date="2017-01" db="EMBL/GenBank/DDBJ databases">
        <authorList>
            <person name="Varghese N."/>
            <person name="Submissions S."/>
        </authorList>
    </citation>
    <scope>NUCLEOTIDE SEQUENCE [LARGE SCALE GENOMIC DNA]</scope>
    <source>
        <strain evidence="2 3">ATCC 23464</strain>
    </source>
</reference>
<name>A0ABY1JN65_9BACL</name>
<dbReference type="RefSeq" id="WP_068580873.1">
    <property type="nucleotide sequence ID" value="NZ_FTNK01000002.1"/>
</dbReference>
<dbReference type="Gene3D" id="3.40.50.11440">
    <property type="match status" value="1"/>
</dbReference>
<dbReference type="InterPro" id="IPR018657">
    <property type="entry name" value="LarA-like_N"/>
</dbReference>
<protein>
    <recommendedName>
        <fullName evidence="1">LarA-like N-terminal domain-containing protein</fullName>
    </recommendedName>
</protein>